<organism evidence="11 12">
    <name type="scientific">Pseudotabrizicola sediminis</name>
    <dbReference type="NCBI Taxonomy" id="2486418"/>
    <lineage>
        <taxon>Bacteria</taxon>
        <taxon>Pseudomonadati</taxon>
        <taxon>Pseudomonadota</taxon>
        <taxon>Alphaproteobacteria</taxon>
        <taxon>Rhodobacterales</taxon>
        <taxon>Paracoccaceae</taxon>
        <taxon>Pseudotabrizicola</taxon>
    </lineage>
</organism>
<dbReference type="PANTHER" id="PTHR35011">
    <property type="entry name" value="2,3-DIKETO-L-GULONATE TRAP TRANSPORTER SMALL PERMEASE PROTEIN YIAM"/>
    <property type="match status" value="1"/>
</dbReference>
<evidence type="ECO:0000256" key="1">
    <source>
        <dbReference type="ARBA" id="ARBA00004429"/>
    </source>
</evidence>
<dbReference type="Pfam" id="PF04290">
    <property type="entry name" value="DctQ"/>
    <property type="match status" value="1"/>
</dbReference>
<keyword evidence="4 9" id="KW-0997">Cell inner membrane</keyword>
<gene>
    <name evidence="11" type="ORF">EEB11_17705</name>
</gene>
<comment type="subcellular location">
    <subcellularLocation>
        <location evidence="1 9">Cell inner membrane</location>
        <topology evidence="1 9">Multi-pass membrane protein</topology>
    </subcellularLocation>
</comment>
<sequence>MRKLADIVMRVLAAVLVVIFSVMMVLVFAQVVVRFIPGYSLFWTEEVVRTLLVWSVMIGVPVVLYRRQEILVDLFAYSPQISPWRFQLASVMSVIFLAVLWWYGWSFTSRSAGSMSPTLGMSRAWIYAAIPIGAFLGCIALVVRPSVHKNIAADDGSIDLQTGKK</sequence>
<evidence type="ECO:0000256" key="5">
    <source>
        <dbReference type="ARBA" id="ARBA00022692"/>
    </source>
</evidence>
<evidence type="ECO:0000313" key="11">
    <source>
        <dbReference type="EMBL" id="TGD41658.1"/>
    </source>
</evidence>
<proteinExistence type="inferred from homology"/>
<evidence type="ECO:0000259" key="10">
    <source>
        <dbReference type="Pfam" id="PF04290"/>
    </source>
</evidence>
<evidence type="ECO:0000313" key="12">
    <source>
        <dbReference type="Proteomes" id="UP000297741"/>
    </source>
</evidence>
<keyword evidence="3" id="KW-1003">Cell membrane</keyword>
<accession>A0ABY2KHD4</accession>
<feature type="transmembrane region" description="Helical" evidence="9">
    <location>
        <begin position="86"/>
        <end position="104"/>
    </location>
</feature>
<keyword evidence="7 9" id="KW-0472">Membrane</keyword>
<keyword evidence="2 9" id="KW-0813">Transport</keyword>
<comment type="caution">
    <text evidence="11">The sequence shown here is derived from an EMBL/GenBank/DDBJ whole genome shotgun (WGS) entry which is preliminary data.</text>
</comment>
<evidence type="ECO:0000256" key="8">
    <source>
        <dbReference type="ARBA" id="ARBA00038436"/>
    </source>
</evidence>
<keyword evidence="5 9" id="KW-0812">Transmembrane</keyword>
<dbReference type="PANTHER" id="PTHR35011:SF2">
    <property type="entry name" value="2,3-DIKETO-L-GULONATE TRAP TRANSPORTER SMALL PERMEASE PROTEIN YIAM"/>
    <property type="match status" value="1"/>
</dbReference>
<dbReference type="InterPro" id="IPR055348">
    <property type="entry name" value="DctQ"/>
</dbReference>
<comment type="similarity">
    <text evidence="8 9">Belongs to the TRAP transporter small permease family.</text>
</comment>
<dbReference type="Proteomes" id="UP000297741">
    <property type="component" value="Unassembled WGS sequence"/>
</dbReference>
<dbReference type="InterPro" id="IPR007387">
    <property type="entry name" value="TRAP_DctQ"/>
</dbReference>
<dbReference type="RefSeq" id="WP_135433649.1">
    <property type="nucleotide sequence ID" value="NZ_RPEM01000017.1"/>
</dbReference>
<evidence type="ECO:0000256" key="7">
    <source>
        <dbReference type="ARBA" id="ARBA00023136"/>
    </source>
</evidence>
<name>A0ABY2KHD4_9RHOB</name>
<evidence type="ECO:0000256" key="3">
    <source>
        <dbReference type="ARBA" id="ARBA00022475"/>
    </source>
</evidence>
<evidence type="ECO:0000256" key="6">
    <source>
        <dbReference type="ARBA" id="ARBA00022989"/>
    </source>
</evidence>
<comment type="subunit">
    <text evidence="9">The complex comprises the extracytoplasmic solute receptor protein and the two transmembrane proteins.</text>
</comment>
<evidence type="ECO:0000256" key="9">
    <source>
        <dbReference type="RuleBase" id="RU369079"/>
    </source>
</evidence>
<keyword evidence="6 9" id="KW-1133">Transmembrane helix</keyword>
<dbReference type="EMBL" id="RPEM01000017">
    <property type="protein sequence ID" value="TGD41658.1"/>
    <property type="molecule type" value="Genomic_DNA"/>
</dbReference>
<evidence type="ECO:0000256" key="4">
    <source>
        <dbReference type="ARBA" id="ARBA00022519"/>
    </source>
</evidence>
<comment type="function">
    <text evidence="9">Part of the tripartite ATP-independent periplasmic (TRAP) transport system.</text>
</comment>
<feature type="domain" description="Tripartite ATP-independent periplasmic transporters DctQ component" evidence="10">
    <location>
        <begin position="23"/>
        <end position="143"/>
    </location>
</feature>
<feature type="transmembrane region" description="Helical" evidence="9">
    <location>
        <begin position="48"/>
        <end position="65"/>
    </location>
</feature>
<feature type="transmembrane region" description="Helical" evidence="9">
    <location>
        <begin position="124"/>
        <end position="143"/>
    </location>
</feature>
<keyword evidence="12" id="KW-1185">Reference proteome</keyword>
<feature type="transmembrane region" description="Helical" evidence="9">
    <location>
        <begin position="12"/>
        <end position="36"/>
    </location>
</feature>
<reference evidence="11 12" key="1">
    <citation type="submission" date="2018-11" db="EMBL/GenBank/DDBJ databases">
        <title>Tabrizicola sp. isolated from sediment of alpine lake.</title>
        <authorList>
            <person name="Liu Z."/>
        </authorList>
    </citation>
    <scope>NUCLEOTIDE SEQUENCE [LARGE SCALE GENOMIC DNA]</scope>
    <source>
        <strain evidence="11 12">DRYC-M-16</strain>
    </source>
</reference>
<evidence type="ECO:0000256" key="2">
    <source>
        <dbReference type="ARBA" id="ARBA00022448"/>
    </source>
</evidence>
<protein>
    <recommendedName>
        <fullName evidence="9">TRAP transporter small permease protein</fullName>
    </recommendedName>
</protein>